<evidence type="ECO:0000256" key="11">
    <source>
        <dbReference type="PIRSR" id="PIRSR634016-4"/>
    </source>
</evidence>
<dbReference type="Pfam" id="PF11838">
    <property type="entry name" value="ERAP1_C"/>
    <property type="match status" value="1"/>
</dbReference>
<feature type="domain" description="Peptidase M1 membrane alanine aminopeptidase" evidence="14">
    <location>
        <begin position="245"/>
        <end position="464"/>
    </location>
</feature>
<dbReference type="Pfam" id="PF17900">
    <property type="entry name" value="Peptidase_M1_N"/>
    <property type="match status" value="1"/>
</dbReference>
<comment type="caution">
    <text evidence="17">The sequence shown here is derived from an EMBL/GenBank/DDBJ whole genome shotgun (WGS) entry which is preliminary data.</text>
</comment>
<feature type="signal peptide" evidence="13">
    <location>
        <begin position="1"/>
        <end position="23"/>
    </location>
</feature>
<dbReference type="InterPro" id="IPR027268">
    <property type="entry name" value="Peptidase_M4/M1_CTD_sf"/>
</dbReference>
<keyword evidence="6 12" id="KW-0378">Hydrolase</keyword>
<dbReference type="Gene3D" id="2.60.40.1730">
    <property type="entry name" value="tricorn interacting facor f3 domain"/>
    <property type="match status" value="1"/>
</dbReference>
<dbReference type="Gene3D" id="1.25.50.20">
    <property type="match status" value="1"/>
</dbReference>
<dbReference type="OrthoDB" id="100605at2"/>
<organism evidence="17 18">
    <name type="scientific">Alterirhizorhabdus solaris</name>
    <dbReference type="NCBI Taxonomy" id="2529389"/>
    <lineage>
        <taxon>Bacteria</taxon>
        <taxon>Pseudomonadati</taxon>
        <taxon>Pseudomonadota</taxon>
        <taxon>Alphaproteobacteria</taxon>
        <taxon>Sphingomonadales</taxon>
        <taxon>Rhizorhabdaceae</taxon>
        <taxon>Alterirhizorhabdus</taxon>
    </lineage>
</organism>
<dbReference type="SUPFAM" id="SSF55486">
    <property type="entry name" value="Metalloproteases ('zincins'), catalytic domain"/>
    <property type="match status" value="1"/>
</dbReference>
<protein>
    <recommendedName>
        <fullName evidence="12">Aminopeptidase</fullName>
        <ecNumber evidence="12">3.4.11.-</ecNumber>
    </recommendedName>
</protein>
<sequence>MRRSVLLAAPLLLSLGGAAPGLAPGQLPANVTPIHYDITVDPDAKALSFTGSEVVTIAVASPTRTITLNAADLTIGAVRLDDATTPTVKLDSAKQTLTLAFPSPVTAGTHKLSIAYAGKINRSAAGMFAVDYKNARGGDERMLVTQFEPADGRRFAPMWDEPSRKATFRLTAATPEGNTAFSNMPVAGKAKGANGKTLVTFATTPKMSSYLLFLGMGDVERRTKMVGNTEIGIITRRGAIDQGDYALESAARLLAYYNDYFGTPYPLPKMDMIAAPGSSQFFSAMENWGAILYFDRVLLLDPKVSSENDRQRIFTVVAHEMAHQWFGDLVTMAWWDDLWLNEGFASWMEGKASHELNPGWNKAAQDVAFERERAMAADARSSTHAIVQPIGTVDEISQAFDAITYAKGQAVIGMIEGALGPDPFRDGVRRYMAKYKYGNTRTDQLWAELAASAGRPVKPFADTFTLQGGVPLIRGGEPACAGGNTRITFSQDRFGLDPASKARRRWIVPVRVAGGNAMAKLDVSGPGVRPATVRGCVSPVVVNPGQQGYYRFLAAPGHFKALSDGFAGLVLTDQVGLMGDTLALANGNYLPFDRYLGLLDKIPATADPLVWNLAAAQLVRLDRVLAGDPAQRPFRARAAAMLAPQYDRVGFAPKRGEAPPVSQLREVLIVALGRFGYAPVADAARKAVAGGLDDIPAATRNAVLATYALNATPADWDKLHALALAERNPIARSDLYAALAGSADAALAQRALDLALTEEPTTPDRAELIAGVSAEHPALAFDFAVAHAAQVNAFVEASSRPRYIVRLATTSADPALADRVERYAATSVPAGSRQTATDAVTTIRYRARLRAEQAAPIAAWAGRATNGS</sequence>
<keyword evidence="8 12" id="KW-0482">Metalloprotease</keyword>
<dbReference type="EC" id="3.4.11.-" evidence="12"/>
<dbReference type="InterPro" id="IPR050344">
    <property type="entry name" value="Peptidase_M1_aminopeptidases"/>
</dbReference>
<dbReference type="GO" id="GO:0006508">
    <property type="term" value="P:proteolysis"/>
    <property type="evidence" value="ECO:0007669"/>
    <property type="project" value="UniProtKB-KW"/>
</dbReference>
<dbReference type="GO" id="GO:0005737">
    <property type="term" value="C:cytoplasm"/>
    <property type="evidence" value="ECO:0007669"/>
    <property type="project" value="TreeGrafter"/>
</dbReference>
<dbReference type="InterPro" id="IPR001930">
    <property type="entry name" value="Peptidase_M1"/>
</dbReference>
<comment type="cofactor">
    <cofactor evidence="10 12">
        <name>Zn(2+)</name>
        <dbReference type="ChEBI" id="CHEBI:29105"/>
    </cofactor>
    <text evidence="10 12">Binds 1 zinc ion per subunit.</text>
</comment>
<feature type="binding site" evidence="10">
    <location>
        <position position="323"/>
    </location>
    <ligand>
        <name>Zn(2+)</name>
        <dbReference type="ChEBI" id="CHEBI:29105"/>
        <note>catalytic</note>
    </ligand>
</feature>
<evidence type="ECO:0000256" key="12">
    <source>
        <dbReference type="RuleBase" id="RU364040"/>
    </source>
</evidence>
<evidence type="ECO:0000259" key="16">
    <source>
        <dbReference type="Pfam" id="PF17900"/>
    </source>
</evidence>
<dbReference type="AlphaFoldDB" id="A0A558QZL1"/>
<comment type="catalytic activity">
    <reaction evidence="1">
        <text>Release of an N-terminal amino acid, Xaa-|-Yaa- from a peptide, amide or arylamide. Xaa is preferably Ala, but may be most amino acids including Pro (slow action). When a terminal hydrophobic residue is followed by a prolyl residue, the two may be released as an intact Xaa-Pro dipeptide.</text>
        <dbReference type="EC" id="3.4.11.2"/>
    </reaction>
</comment>
<reference evidence="17 18" key="1">
    <citation type="submission" date="2019-07" db="EMBL/GenBank/DDBJ databases">
        <title>Sphingomonas solaris sp. nov., isolated from a solar panel from Boston, Massachusetts.</title>
        <authorList>
            <person name="Tanner K."/>
            <person name="Pascual J."/>
            <person name="Mancuso C."/>
            <person name="Pereto J."/>
            <person name="Khalil A."/>
            <person name="Vilanova C."/>
        </authorList>
    </citation>
    <scope>NUCLEOTIDE SEQUENCE [LARGE SCALE GENOMIC DNA]</scope>
    <source>
        <strain evidence="17 18">R4DWN</strain>
    </source>
</reference>
<evidence type="ECO:0000256" key="8">
    <source>
        <dbReference type="ARBA" id="ARBA00023049"/>
    </source>
</evidence>
<feature type="binding site" evidence="10">
    <location>
        <position position="342"/>
    </location>
    <ligand>
        <name>Zn(2+)</name>
        <dbReference type="ChEBI" id="CHEBI:29105"/>
        <note>catalytic</note>
    </ligand>
</feature>
<dbReference type="GO" id="GO:0070006">
    <property type="term" value="F:metalloaminopeptidase activity"/>
    <property type="evidence" value="ECO:0007669"/>
    <property type="project" value="TreeGrafter"/>
</dbReference>
<dbReference type="InterPro" id="IPR034016">
    <property type="entry name" value="M1_APN-typ"/>
</dbReference>
<dbReference type="PANTHER" id="PTHR11533">
    <property type="entry name" value="PROTEASE M1 ZINC METALLOPROTEASE"/>
    <property type="match status" value="1"/>
</dbReference>
<evidence type="ECO:0000256" key="7">
    <source>
        <dbReference type="ARBA" id="ARBA00022833"/>
    </source>
</evidence>
<keyword evidence="7 10" id="KW-0862">Zinc</keyword>
<feature type="domain" description="ERAP1-like C-terminal" evidence="15">
    <location>
        <begin position="540"/>
        <end position="844"/>
    </location>
</feature>
<evidence type="ECO:0000256" key="4">
    <source>
        <dbReference type="ARBA" id="ARBA00022670"/>
    </source>
</evidence>
<proteinExistence type="inferred from homology"/>
<dbReference type="Gene3D" id="1.10.390.10">
    <property type="entry name" value="Neutral Protease Domain 2"/>
    <property type="match status" value="1"/>
</dbReference>
<keyword evidence="5 10" id="KW-0479">Metal-binding</keyword>
<dbReference type="PANTHER" id="PTHR11533:SF174">
    <property type="entry name" value="PUROMYCIN-SENSITIVE AMINOPEPTIDASE-RELATED"/>
    <property type="match status" value="1"/>
</dbReference>
<dbReference type="InterPro" id="IPR045357">
    <property type="entry name" value="Aminopeptidase_N-like_N"/>
</dbReference>
<keyword evidence="13" id="KW-0732">Signal</keyword>
<accession>A0A558QZL1</accession>
<keyword evidence="18" id="KW-1185">Reference proteome</keyword>
<keyword evidence="4 12" id="KW-0645">Protease</keyword>
<evidence type="ECO:0000256" key="10">
    <source>
        <dbReference type="PIRSR" id="PIRSR634016-3"/>
    </source>
</evidence>
<evidence type="ECO:0000313" key="18">
    <source>
        <dbReference type="Proteomes" id="UP000318681"/>
    </source>
</evidence>
<dbReference type="RefSeq" id="WP_145153298.1">
    <property type="nucleotide sequence ID" value="NZ_VNIM01000062.1"/>
</dbReference>
<dbReference type="GO" id="GO:0016020">
    <property type="term" value="C:membrane"/>
    <property type="evidence" value="ECO:0007669"/>
    <property type="project" value="TreeGrafter"/>
</dbReference>
<feature type="chain" id="PRO_5022221665" description="Aminopeptidase" evidence="13">
    <location>
        <begin position="24"/>
        <end position="868"/>
    </location>
</feature>
<evidence type="ECO:0000259" key="14">
    <source>
        <dbReference type="Pfam" id="PF01433"/>
    </source>
</evidence>
<feature type="domain" description="Aminopeptidase N-like N-terminal" evidence="16">
    <location>
        <begin position="33"/>
        <end position="211"/>
    </location>
</feature>
<dbReference type="Proteomes" id="UP000318681">
    <property type="component" value="Unassembled WGS sequence"/>
</dbReference>
<gene>
    <name evidence="17" type="ORF">FOY91_14280</name>
</gene>
<evidence type="ECO:0000259" key="15">
    <source>
        <dbReference type="Pfam" id="PF11838"/>
    </source>
</evidence>
<comment type="similarity">
    <text evidence="2 12">Belongs to the peptidase M1 family.</text>
</comment>
<evidence type="ECO:0000313" key="17">
    <source>
        <dbReference type="EMBL" id="TVV72559.1"/>
    </source>
</evidence>
<dbReference type="InterPro" id="IPR014782">
    <property type="entry name" value="Peptidase_M1_dom"/>
</dbReference>
<dbReference type="GO" id="GO:0016285">
    <property type="term" value="F:alanyl aminopeptidase activity"/>
    <property type="evidence" value="ECO:0007669"/>
    <property type="project" value="UniProtKB-EC"/>
</dbReference>
<dbReference type="GO" id="GO:0043171">
    <property type="term" value="P:peptide catabolic process"/>
    <property type="evidence" value="ECO:0007669"/>
    <property type="project" value="TreeGrafter"/>
</dbReference>
<dbReference type="CDD" id="cd09601">
    <property type="entry name" value="M1_APN-Q_like"/>
    <property type="match status" value="1"/>
</dbReference>
<dbReference type="InterPro" id="IPR042097">
    <property type="entry name" value="Aminopeptidase_N-like_N_sf"/>
</dbReference>
<dbReference type="InterPro" id="IPR024571">
    <property type="entry name" value="ERAP1-like_C_dom"/>
</dbReference>
<dbReference type="SUPFAM" id="SSF63737">
    <property type="entry name" value="Leukotriene A4 hydrolase N-terminal domain"/>
    <property type="match status" value="1"/>
</dbReference>
<evidence type="ECO:0000256" key="3">
    <source>
        <dbReference type="ARBA" id="ARBA00022438"/>
    </source>
</evidence>
<keyword evidence="3 12" id="KW-0031">Aminopeptidase</keyword>
<evidence type="ECO:0000256" key="13">
    <source>
        <dbReference type="SAM" id="SignalP"/>
    </source>
</evidence>
<dbReference type="Pfam" id="PF01433">
    <property type="entry name" value="Peptidase_M1"/>
    <property type="match status" value="1"/>
</dbReference>
<dbReference type="GO" id="GO:0008270">
    <property type="term" value="F:zinc ion binding"/>
    <property type="evidence" value="ECO:0007669"/>
    <property type="project" value="UniProtKB-UniRule"/>
</dbReference>
<feature type="active site" description="Proton acceptor" evidence="9">
    <location>
        <position position="320"/>
    </location>
</feature>
<dbReference type="GO" id="GO:0042277">
    <property type="term" value="F:peptide binding"/>
    <property type="evidence" value="ECO:0007669"/>
    <property type="project" value="TreeGrafter"/>
</dbReference>
<evidence type="ECO:0000256" key="9">
    <source>
        <dbReference type="PIRSR" id="PIRSR634016-1"/>
    </source>
</evidence>
<dbReference type="EMBL" id="VNIM01000062">
    <property type="protein sequence ID" value="TVV72559.1"/>
    <property type="molecule type" value="Genomic_DNA"/>
</dbReference>
<dbReference type="PRINTS" id="PR00756">
    <property type="entry name" value="ALADIPTASE"/>
</dbReference>
<feature type="site" description="Transition state stabilizer" evidence="11">
    <location>
        <position position="405"/>
    </location>
</feature>
<name>A0A558QZL1_9SPHN</name>
<evidence type="ECO:0000256" key="6">
    <source>
        <dbReference type="ARBA" id="ARBA00022801"/>
    </source>
</evidence>
<evidence type="ECO:0000256" key="5">
    <source>
        <dbReference type="ARBA" id="ARBA00022723"/>
    </source>
</evidence>
<feature type="binding site" evidence="10">
    <location>
        <position position="319"/>
    </location>
    <ligand>
        <name>Zn(2+)</name>
        <dbReference type="ChEBI" id="CHEBI:29105"/>
        <note>catalytic</note>
    </ligand>
</feature>
<dbReference type="GO" id="GO:0005615">
    <property type="term" value="C:extracellular space"/>
    <property type="evidence" value="ECO:0007669"/>
    <property type="project" value="TreeGrafter"/>
</dbReference>
<dbReference type="FunFam" id="1.10.390.10:FF:000006">
    <property type="entry name" value="Puromycin-sensitive aminopeptidase"/>
    <property type="match status" value="1"/>
</dbReference>
<evidence type="ECO:0000256" key="2">
    <source>
        <dbReference type="ARBA" id="ARBA00010136"/>
    </source>
</evidence>
<evidence type="ECO:0000256" key="1">
    <source>
        <dbReference type="ARBA" id="ARBA00000098"/>
    </source>
</evidence>